<accession>A0A2M7PLL1</accession>
<sequence>MEENINQELIESTLSTMTEDEKKEALMLLAKLGYKRKAQRRIIKERRYLKPYYLRINHICSTCKTTWTENFIMKQNKGADYLQAIRLNEIPLNKKVKITTVHSFTCFNCPPFLNGLEKATVIKMYLSERRNIYRGYY</sequence>
<proteinExistence type="predicted"/>
<dbReference type="EMBL" id="PFKO01000356">
    <property type="protein sequence ID" value="PIY31301.1"/>
    <property type="molecule type" value="Genomic_DNA"/>
</dbReference>
<evidence type="ECO:0000313" key="2">
    <source>
        <dbReference type="Proteomes" id="UP000230646"/>
    </source>
</evidence>
<dbReference type="AlphaFoldDB" id="A0A2M7PLL1"/>
<evidence type="ECO:0000313" key="1">
    <source>
        <dbReference type="EMBL" id="PIY31301.1"/>
    </source>
</evidence>
<dbReference type="Proteomes" id="UP000230646">
    <property type="component" value="Unassembled WGS sequence"/>
</dbReference>
<gene>
    <name evidence="1" type="ORF">COZ07_09760</name>
</gene>
<name>A0A2M7PLL1_9BACT</name>
<protein>
    <submittedName>
        <fullName evidence="1">Uncharacterized protein</fullName>
    </submittedName>
</protein>
<comment type="caution">
    <text evidence="1">The sequence shown here is derived from an EMBL/GenBank/DDBJ whole genome shotgun (WGS) entry which is preliminary data.</text>
</comment>
<dbReference type="RefSeq" id="WP_406608422.1">
    <property type="nucleotide sequence ID" value="NZ_PFKO01000356.1"/>
</dbReference>
<reference evidence="1 2" key="1">
    <citation type="submission" date="2017-09" db="EMBL/GenBank/DDBJ databases">
        <title>Depth-based differentiation of microbial function through sediment-hosted aquifers and enrichment of novel symbionts in the deep terrestrial subsurface.</title>
        <authorList>
            <person name="Probst A.J."/>
            <person name="Ladd B."/>
            <person name="Jarett J.K."/>
            <person name="Geller-Mcgrath D.E."/>
            <person name="Sieber C.M."/>
            <person name="Emerson J.B."/>
            <person name="Anantharaman K."/>
            <person name="Thomas B.C."/>
            <person name="Malmstrom R."/>
            <person name="Stieglmeier M."/>
            <person name="Klingl A."/>
            <person name="Woyke T."/>
            <person name="Ryan C.M."/>
            <person name="Banfield J.F."/>
        </authorList>
    </citation>
    <scope>NUCLEOTIDE SEQUENCE [LARGE SCALE GENOMIC DNA]</scope>
    <source>
        <strain evidence="1">CG_4_10_14_3_um_filter_34_13</strain>
    </source>
</reference>
<organism evidence="1 2">
    <name type="scientific">Candidatus Infernicultor aquiphilus</name>
    <dbReference type="NCBI Taxonomy" id="1805029"/>
    <lineage>
        <taxon>Bacteria</taxon>
        <taxon>Pseudomonadati</taxon>
        <taxon>Atribacterota</taxon>
        <taxon>Candidatus Phoenicimicrobiia</taxon>
        <taxon>Candidatus Pheonicimicrobiales</taxon>
        <taxon>Candidatus Phoenicimicrobiaceae</taxon>
        <taxon>Candidatus Infernicultor</taxon>
    </lineage>
</organism>